<dbReference type="InterPro" id="IPR008878">
    <property type="entry name" value="Transposase_IS66_Orf2"/>
</dbReference>
<reference evidence="2 3" key="1">
    <citation type="submission" date="2016-10" db="EMBL/GenBank/DDBJ databases">
        <title>WGS of isloates from the oral cavity of healthy individuals.</title>
        <authorList>
            <person name="Sharma S."/>
            <person name="Pal V.K."/>
            <person name="Patil P.B."/>
            <person name="Korpole S."/>
            <person name="Grover V."/>
        </authorList>
    </citation>
    <scope>NUCLEOTIDE SEQUENCE [LARGE SCALE GENOMIC DNA]</scope>
    <source>
        <strain evidence="2 3">DISK12</strain>
    </source>
</reference>
<keyword evidence="1" id="KW-0472">Membrane</keyword>
<dbReference type="EMBL" id="MKXG01000207">
    <property type="protein sequence ID" value="PJZ16010.1"/>
    <property type="molecule type" value="Genomic_DNA"/>
</dbReference>
<evidence type="ECO:0000313" key="2">
    <source>
        <dbReference type="EMBL" id="PJZ16010.1"/>
    </source>
</evidence>
<keyword evidence="1" id="KW-0812">Transmembrane</keyword>
<protein>
    <recommendedName>
        <fullName evidence="4">Transposase</fullName>
    </recommendedName>
</protein>
<name>A0A2M9WLL0_9LACO</name>
<dbReference type="AlphaFoldDB" id="A0A2M9WLL0"/>
<proteinExistence type="predicted"/>
<evidence type="ECO:0000256" key="1">
    <source>
        <dbReference type="SAM" id="Phobius"/>
    </source>
</evidence>
<feature type="transmembrane region" description="Helical" evidence="1">
    <location>
        <begin position="51"/>
        <end position="79"/>
    </location>
</feature>
<evidence type="ECO:0008006" key="4">
    <source>
        <dbReference type="Google" id="ProtNLM"/>
    </source>
</evidence>
<comment type="caution">
    <text evidence="2">The sequence shown here is derived from an EMBL/GenBank/DDBJ whole genome shotgun (WGS) entry which is preliminary data.</text>
</comment>
<dbReference type="Pfam" id="PF05717">
    <property type="entry name" value="TnpB_IS66"/>
    <property type="match status" value="1"/>
</dbReference>
<keyword evidence="1" id="KW-1133">Transmembrane helix</keyword>
<dbReference type="Proteomes" id="UP000231914">
    <property type="component" value="Unassembled WGS sequence"/>
</dbReference>
<gene>
    <name evidence="2" type="ORF">BHU41_01375</name>
</gene>
<accession>A0A2M9WLL0</accession>
<sequence length="89" mass="9966">MLINWSAPRHVYIVCGKTDLRKGIDGLALIVEETQDTKSHTEKLINRFSKYYTPAVLVIAIAVGLITKDLRLAITVMVLKKALCLKGRK</sequence>
<organism evidence="2 3">
    <name type="scientific">Lactobacillus crispatus</name>
    <dbReference type="NCBI Taxonomy" id="47770"/>
    <lineage>
        <taxon>Bacteria</taxon>
        <taxon>Bacillati</taxon>
        <taxon>Bacillota</taxon>
        <taxon>Bacilli</taxon>
        <taxon>Lactobacillales</taxon>
        <taxon>Lactobacillaceae</taxon>
        <taxon>Lactobacillus</taxon>
    </lineage>
</organism>
<evidence type="ECO:0000313" key="3">
    <source>
        <dbReference type="Proteomes" id="UP000231914"/>
    </source>
</evidence>